<feature type="transmembrane region" description="Helical" evidence="5">
    <location>
        <begin position="15"/>
        <end position="40"/>
    </location>
</feature>
<evidence type="ECO:0000256" key="5">
    <source>
        <dbReference type="SAM" id="Phobius"/>
    </source>
</evidence>
<reference evidence="7 8" key="1">
    <citation type="submission" date="2019-05" db="EMBL/GenBank/DDBJ databases">
        <authorList>
            <person name="Pankratov T."/>
            <person name="Grouzdev D."/>
        </authorList>
    </citation>
    <scope>NUCLEOTIDE SEQUENCE [LARGE SCALE GENOMIC DNA]</scope>
    <source>
        <strain evidence="7 8">KEBCLARHB70R</strain>
    </source>
</reference>
<dbReference type="EMBL" id="VCDI01000004">
    <property type="protein sequence ID" value="TLU72031.1"/>
    <property type="molecule type" value="Genomic_DNA"/>
</dbReference>
<organism evidence="7 8">
    <name type="scientific">Lichenicoccus roseus</name>
    <dbReference type="NCBI Taxonomy" id="2683649"/>
    <lineage>
        <taxon>Bacteria</taxon>
        <taxon>Pseudomonadati</taxon>
        <taxon>Pseudomonadota</taxon>
        <taxon>Alphaproteobacteria</taxon>
        <taxon>Acetobacterales</taxon>
        <taxon>Acetobacteraceae</taxon>
        <taxon>Lichenicoccus</taxon>
    </lineage>
</organism>
<dbReference type="PANTHER" id="PTHR36985:SF1">
    <property type="entry name" value="TRANSLOCATION AND ASSEMBLY MODULE SUBUNIT TAMB"/>
    <property type="match status" value="1"/>
</dbReference>
<comment type="subcellular location">
    <subcellularLocation>
        <location evidence="1">Membrane</location>
        <topology evidence="1">Single-pass membrane protein</topology>
    </subcellularLocation>
</comment>
<evidence type="ECO:0000259" key="6">
    <source>
        <dbReference type="Pfam" id="PF04357"/>
    </source>
</evidence>
<keyword evidence="2 5" id="KW-0812">Transmembrane</keyword>
<name>A0A5R9J8X5_9PROT</name>
<dbReference type="GO" id="GO:0005886">
    <property type="term" value="C:plasma membrane"/>
    <property type="evidence" value="ECO:0007669"/>
    <property type="project" value="InterPro"/>
</dbReference>
<dbReference type="Pfam" id="PF04357">
    <property type="entry name" value="TamB"/>
    <property type="match status" value="1"/>
</dbReference>
<dbReference type="RefSeq" id="WP_138326439.1">
    <property type="nucleotide sequence ID" value="NZ_VCDI01000004.1"/>
</dbReference>
<evidence type="ECO:0000256" key="3">
    <source>
        <dbReference type="ARBA" id="ARBA00022989"/>
    </source>
</evidence>
<feature type="domain" description="Translocation and assembly module TamB C-terminal" evidence="6">
    <location>
        <begin position="1040"/>
        <end position="1393"/>
    </location>
</feature>
<dbReference type="GO" id="GO:0097347">
    <property type="term" value="C:TAM protein secretion complex"/>
    <property type="evidence" value="ECO:0007669"/>
    <property type="project" value="TreeGrafter"/>
</dbReference>
<sequence>MADPAPARSRRARRILLWTVGLLVGAPLALVVLVLAVLLIGANTGPGRRLIERQAASLSGGLVTLDGLAGRFPDGLRVAHVAVHDHLGTWLTIDGIRLDWHPLALIGRTARIDLASIDRIAVARLPVADPDARPSPPSKSGGSSIPNFAIEIARLHVGELAIAAPVTGLAADLGLDGHVRVAGIAPLLNGVSVATLPDSDIALDVKRLDHPGTVSLTALTNAERLGLHLHAHDPQGGLVTALAAMPMLDPLTLSLDLDGPREASAVKLALKAGPVVLDAQGTADLMTRHFDLSTTGSAPAMEPRPGIAWNGVSLNAHVSGTPAAPAGSGRLVLDNLTAPGVGLSRLTADFTGQAADGAASGPATLHAVLDGLRIPGPRPALLAQSPVMLEATLHGDQPGRPVDLTLFHDLAQIQGRIFTAATQPGGSALHGHLGITLPQLAPLAEAGGVTLAGHAALGTDFELRNGAEIVGLGGTVAITGGQPQAVGLIGDAGQVSLTASLAGHDVRIYGLKLDGRALHLDASGSDLSNTLDLHTSLRLPNLQAALPTLRGTLGLDASVHGPLDDLAASVRANGNIGSDIIPAGPLTLALDADHLPKAPQGHITLDGTLDRAPLTLAANVARLADGSTHVTLDRLGWKSASGHADLTLPAGARLPLGSVDLRMARLADLSRVAGQAITGSLKAVVTTSQPAGSAHPVARIDVSGSAGARPASVGRLALAGTVVDPAGTPTLDLALRADQIAASGITGNASVTAKGPQTALAVTARGAFEHVAGAPATLDAALLLDLPGKHVRVQRLAGTAKGETLRLLAPARIGFGPAIEVDRLRASLAPAGATTGALLDVAGTVSPRLDLTASLANVTPALARPFAPTLDATGVIAAQARLTGTTAKPSGSVTLTARNMHLRTGPAASLPPAVLDARAVLVGGSARIDAHLDAGREIALALSGTAPVGADGALGLRARGNIDLAVANAVLGAEGRQAGGQLGLDLGVSGTAKAPRLDGAIRLDHGQIQDFAQGVRLTDISALITARGQSIGIDSFVAHAGDGTLNASGSVGALVPGLPVDLHLTAHKAKPLASDLLTAVLDMDLTVKGQVQSRLDVAGTVTIDSAAINIPNGLPPSVATLDVIRPGETRATQAAVAPARIVGLDMTVRSPGQIFVRGHGLDAEMAGKLHVGGTTTAPQVSGGFDMRRGTFSLAGVSLTFTKGRVGFDGAGVTNAIDPSLDFTAESFVENDVARLHVGGYASAPKITLSSNPPLPQDQVLALILFQQTTTKLSTAQIVSLTAALAELSGAGGSGGGVLGTVRSTLGLDRLSVGSGGANTSGASVEAGKYVARGVYVGAKQSTSGAGTQAQVQIDLTRRLKLETVVGTGGQVTGTTTPENDPGSSVGLKYQFQY</sequence>
<comment type="caution">
    <text evidence="7">The sequence shown here is derived from an EMBL/GenBank/DDBJ whole genome shotgun (WGS) entry which is preliminary data.</text>
</comment>
<dbReference type="PANTHER" id="PTHR36985">
    <property type="entry name" value="TRANSLOCATION AND ASSEMBLY MODULE SUBUNIT TAMB"/>
    <property type="match status" value="1"/>
</dbReference>
<evidence type="ECO:0000256" key="4">
    <source>
        <dbReference type="ARBA" id="ARBA00023136"/>
    </source>
</evidence>
<evidence type="ECO:0000256" key="1">
    <source>
        <dbReference type="ARBA" id="ARBA00004167"/>
    </source>
</evidence>
<evidence type="ECO:0000313" key="8">
    <source>
        <dbReference type="Proteomes" id="UP000305654"/>
    </source>
</evidence>
<keyword evidence="4 5" id="KW-0472">Membrane</keyword>
<accession>A0A5R9J8X5</accession>
<proteinExistence type="predicted"/>
<keyword evidence="8" id="KW-1185">Reference proteome</keyword>
<dbReference type="Proteomes" id="UP000305654">
    <property type="component" value="Unassembled WGS sequence"/>
</dbReference>
<gene>
    <name evidence="7" type="ORF">FE263_12915</name>
</gene>
<keyword evidence="3 5" id="KW-1133">Transmembrane helix</keyword>
<dbReference type="OrthoDB" id="7784409at2"/>
<evidence type="ECO:0000313" key="7">
    <source>
        <dbReference type="EMBL" id="TLU72031.1"/>
    </source>
</evidence>
<evidence type="ECO:0000256" key="2">
    <source>
        <dbReference type="ARBA" id="ARBA00022692"/>
    </source>
</evidence>
<protein>
    <submittedName>
        <fullName evidence="7">DUF490 domain-containing protein</fullName>
    </submittedName>
</protein>
<dbReference type="GO" id="GO:0009306">
    <property type="term" value="P:protein secretion"/>
    <property type="evidence" value="ECO:0007669"/>
    <property type="project" value="InterPro"/>
</dbReference>
<dbReference type="InterPro" id="IPR007452">
    <property type="entry name" value="TamB_C"/>
</dbReference>